<dbReference type="Pfam" id="PF13802">
    <property type="entry name" value="Gal_mutarotas_2"/>
    <property type="match status" value="1"/>
</dbReference>
<sequence>MVSEQGIKIVKILAGVSGILASVIVIIRLLRSRHRKKAAATTAAAASRNNSRKSLQTNPKKKVSKAEIKQWYRGAIDKIVTARLQKESNTKSGEPVFLSHYILQGRLRHWVLHVHNHKYELRQRVADESHPEPYYAAAIAPSGFNLKKYQQSITVHHSPEVGSYFYSMIGWTKLSKEQVDQKCLEVSTGFGEYALLSNNCHDFLQRLADKIITTKAPDWDWFRRHAVGGYHYIEQPALGYDIISAATWSKHLARTKHYLSTAERQKIDNLIVVLEDHIEQNLSQSTRLMAINNVQMTNTDAALIANNNVQYDSGGGGGDGGGGGGGSKTDRRSTIWNEDGGTSSEMAYKNIWFYISSKGYISLKGYGVFVNHPGKISLEIQSERTARVNISVPGEEVDF</sequence>
<dbReference type="Proteomes" id="UP000191612">
    <property type="component" value="Unassembled WGS sequence"/>
</dbReference>
<dbReference type="SUPFAM" id="SSF74650">
    <property type="entry name" value="Galactose mutarotase-like"/>
    <property type="match status" value="1"/>
</dbReference>
<protein>
    <recommendedName>
        <fullName evidence="3">Glycoside hydrolase family 31 N-terminal domain-containing protein</fullName>
    </recommendedName>
</protein>
<dbReference type="InterPro" id="IPR011013">
    <property type="entry name" value="Gal_mutarotase_sf_dom"/>
</dbReference>
<keyword evidence="2" id="KW-0812">Transmembrane</keyword>
<dbReference type="Gene3D" id="3.90.1720.30">
    <property type="entry name" value="PPPDE domains"/>
    <property type="match status" value="1"/>
</dbReference>
<gene>
    <name evidence="4" type="ORF">PENSOL_c009G02721</name>
</gene>
<dbReference type="GO" id="GO:0030246">
    <property type="term" value="F:carbohydrate binding"/>
    <property type="evidence" value="ECO:0007669"/>
    <property type="project" value="InterPro"/>
</dbReference>
<dbReference type="InterPro" id="IPR042266">
    <property type="entry name" value="PPPDE_sf"/>
</dbReference>
<reference evidence="5" key="1">
    <citation type="journal article" date="2017" name="Nat. Microbiol.">
        <title>Global analysis of biosynthetic gene clusters reveals vast potential of secondary metabolite production in Penicillium species.</title>
        <authorList>
            <person name="Nielsen J.C."/>
            <person name="Grijseels S."/>
            <person name="Prigent S."/>
            <person name="Ji B."/>
            <person name="Dainat J."/>
            <person name="Nielsen K.F."/>
            <person name="Frisvad J.C."/>
            <person name="Workman M."/>
            <person name="Nielsen J."/>
        </authorList>
    </citation>
    <scope>NUCLEOTIDE SEQUENCE [LARGE SCALE GENOMIC DNA]</scope>
    <source>
        <strain evidence="5">IBT 29525</strain>
    </source>
</reference>
<comment type="caution">
    <text evidence="4">The sequence shown here is derived from an EMBL/GenBank/DDBJ whole genome shotgun (WGS) entry which is preliminary data.</text>
</comment>
<dbReference type="Gene3D" id="2.60.40.1760">
    <property type="entry name" value="glycosyl hydrolase (family 31)"/>
    <property type="match status" value="1"/>
</dbReference>
<organism evidence="4 5">
    <name type="scientific">Penicillium solitum</name>
    <dbReference type="NCBI Taxonomy" id="60172"/>
    <lineage>
        <taxon>Eukaryota</taxon>
        <taxon>Fungi</taxon>
        <taxon>Dikarya</taxon>
        <taxon>Ascomycota</taxon>
        <taxon>Pezizomycotina</taxon>
        <taxon>Eurotiomycetes</taxon>
        <taxon>Eurotiomycetidae</taxon>
        <taxon>Eurotiales</taxon>
        <taxon>Aspergillaceae</taxon>
        <taxon>Penicillium</taxon>
    </lineage>
</organism>
<keyword evidence="5" id="KW-1185">Reference proteome</keyword>
<dbReference type="InterPro" id="IPR025887">
    <property type="entry name" value="Glyco_hydro_31_N_dom"/>
</dbReference>
<evidence type="ECO:0000256" key="2">
    <source>
        <dbReference type="SAM" id="Phobius"/>
    </source>
</evidence>
<keyword evidence="2" id="KW-1133">Transmembrane helix</keyword>
<evidence type="ECO:0000313" key="4">
    <source>
        <dbReference type="EMBL" id="OQD98292.1"/>
    </source>
</evidence>
<feature type="compositionally biased region" description="Low complexity" evidence="1">
    <location>
        <begin position="40"/>
        <end position="54"/>
    </location>
</feature>
<dbReference type="EMBL" id="MDYO01000009">
    <property type="protein sequence ID" value="OQD98292.1"/>
    <property type="molecule type" value="Genomic_DNA"/>
</dbReference>
<evidence type="ECO:0000259" key="3">
    <source>
        <dbReference type="Pfam" id="PF13802"/>
    </source>
</evidence>
<feature type="compositionally biased region" description="Gly residues" evidence="1">
    <location>
        <begin position="314"/>
        <end position="327"/>
    </location>
</feature>
<feature type="domain" description="Glycoside hydrolase family 31 N-terminal" evidence="3">
    <location>
        <begin position="327"/>
        <end position="376"/>
    </location>
</feature>
<name>A0A1V6RAU7_9EURO</name>
<dbReference type="AlphaFoldDB" id="A0A1V6RAU7"/>
<dbReference type="GO" id="GO:0005975">
    <property type="term" value="P:carbohydrate metabolic process"/>
    <property type="evidence" value="ECO:0007669"/>
    <property type="project" value="InterPro"/>
</dbReference>
<evidence type="ECO:0000256" key="1">
    <source>
        <dbReference type="SAM" id="MobiDB-lite"/>
    </source>
</evidence>
<feature type="region of interest" description="Disordered" evidence="1">
    <location>
        <begin position="40"/>
        <end position="62"/>
    </location>
</feature>
<proteinExistence type="predicted"/>
<keyword evidence="2" id="KW-0472">Membrane</keyword>
<evidence type="ECO:0000313" key="5">
    <source>
        <dbReference type="Proteomes" id="UP000191612"/>
    </source>
</evidence>
<dbReference type="GO" id="GO:0003824">
    <property type="term" value="F:catalytic activity"/>
    <property type="evidence" value="ECO:0007669"/>
    <property type="project" value="InterPro"/>
</dbReference>
<feature type="transmembrane region" description="Helical" evidence="2">
    <location>
        <begin position="12"/>
        <end position="30"/>
    </location>
</feature>
<accession>A0A1V6RAU7</accession>
<feature type="region of interest" description="Disordered" evidence="1">
    <location>
        <begin position="314"/>
        <end position="339"/>
    </location>
</feature>
<dbReference type="CDD" id="cd14752">
    <property type="entry name" value="GH31_N"/>
    <property type="match status" value="1"/>
</dbReference>